<feature type="chain" id="PRO_5046442857" evidence="4">
    <location>
        <begin position="22"/>
        <end position="1022"/>
    </location>
</feature>
<dbReference type="Gene3D" id="3.40.50.880">
    <property type="match status" value="1"/>
</dbReference>
<evidence type="ECO:0000256" key="4">
    <source>
        <dbReference type="SAM" id="SignalP"/>
    </source>
</evidence>
<protein>
    <submittedName>
        <fullName evidence="6">Beta-galactosidase</fullName>
        <ecNumber evidence="6">3.2.1.23</ecNumber>
    </submittedName>
</protein>
<dbReference type="Pfam" id="PF02449">
    <property type="entry name" value="Glyco_hydro_42"/>
    <property type="match status" value="1"/>
</dbReference>
<feature type="domain" description="Glycoside hydrolase family 42 N-terminal" evidence="5">
    <location>
        <begin position="293"/>
        <end position="445"/>
    </location>
</feature>
<dbReference type="InterPro" id="IPR013529">
    <property type="entry name" value="Glyco_hydro_42_N"/>
</dbReference>
<reference evidence="6 7" key="1">
    <citation type="submission" date="2020-03" db="EMBL/GenBank/DDBJ databases">
        <title>Genomic Encyclopedia of Type Strains, Phase IV (KMG-IV): sequencing the most valuable type-strain genomes for metagenomic binning, comparative biology and taxonomic classification.</title>
        <authorList>
            <person name="Goeker M."/>
        </authorList>
    </citation>
    <scope>NUCLEOTIDE SEQUENCE [LARGE SCALE GENOMIC DNA]</scope>
    <source>
        <strain evidence="6 7">DSM 101599</strain>
    </source>
</reference>
<evidence type="ECO:0000259" key="5">
    <source>
        <dbReference type="Pfam" id="PF02449"/>
    </source>
</evidence>
<proteinExistence type="predicted"/>
<keyword evidence="7" id="KW-1185">Reference proteome</keyword>
<dbReference type="CDD" id="cd03143">
    <property type="entry name" value="A4_beta-galactosidase_middle_domain"/>
    <property type="match status" value="1"/>
</dbReference>
<dbReference type="EC" id="3.2.1.23" evidence="6"/>
<evidence type="ECO:0000256" key="2">
    <source>
        <dbReference type="ARBA" id="ARBA00022801"/>
    </source>
</evidence>
<evidence type="ECO:0000256" key="3">
    <source>
        <dbReference type="ARBA" id="ARBA00023295"/>
    </source>
</evidence>
<dbReference type="EMBL" id="JAASQL010000004">
    <property type="protein sequence ID" value="NIJ46165.1"/>
    <property type="molecule type" value="Genomic_DNA"/>
</dbReference>
<organism evidence="6 7">
    <name type="scientific">Wenyingzhuangia heitensis</name>
    <dbReference type="NCBI Taxonomy" id="1487859"/>
    <lineage>
        <taxon>Bacteria</taxon>
        <taxon>Pseudomonadati</taxon>
        <taxon>Bacteroidota</taxon>
        <taxon>Flavobacteriia</taxon>
        <taxon>Flavobacteriales</taxon>
        <taxon>Flavobacteriaceae</taxon>
        <taxon>Wenyingzhuangia</taxon>
    </lineage>
</organism>
<dbReference type="RefSeq" id="WP_167189673.1">
    <property type="nucleotide sequence ID" value="NZ_JAASQL010000004.1"/>
</dbReference>
<dbReference type="InterPro" id="IPR017853">
    <property type="entry name" value="GH"/>
</dbReference>
<accession>A0ABX0UE76</accession>
<dbReference type="InterPro" id="IPR029062">
    <property type="entry name" value="Class_I_gatase-like"/>
</dbReference>
<name>A0ABX0UE76_9FLAO</name>
<gene>
    <name evidence="6" type="ORF">FHR24_002643</name>
</gene>
<sequence length="1022" mass="115971">MPKIKKQLVFCFLFLYSALQAQTLEETAETKIAELNALITQAENAGIDALREKTTVRTAEIFLDYANWDEDNISMNTDLFTKVTAYKNNSSEMANLLPDFERNDVITMLEESITVLTKLINKEYTRTTAPNIDWTQVNHTDDQLTYNGKPAFIADYTWKPRIDLLTDYHGNQDGFFLTPSYVTDQNGTIRSNIVNELSDKNTGGVGFIFFNNKNVPAWSKTKYGSNFEMRTDTYTGYDIDHPGAREMMGFLIEGTVPYMADKKYAELGYMLCNEPHFFTQKTGDKLAWASGPVSNYTFDKFKTWLEAKHTNIARLNTLWNTSFASFNDVTIEIPIDTSNKGTAMWYDWALFNMYRVTEWYTFLKSEIRKYDTDAKVHLKIMPNLWSENQRIHGIDLEALTEISGIVGNDSGSDYKHMWKNDLEWQEHYGFDWRELCMAYDFMKSIAPEKINYNTELHYLSTGRSRDLYMKPSYARATFWMAHTLGLTASQTWFWARREDGSPRNGLDVGNGYAGSNNHQPRVTNEVALTMLDLNAHADLIMKMQRQRKPIRLFYSKTSAINKEEHMDEIFHLYEKLHFEGVPLGFVTKDVINKQDNSLWDVVLVHKNQFITPEEQTSLQTYLDNGGTIITDTESLTSNEYGESITTHLHTNNGGNLLYATSLENYKTLAFNVVSAKNLLPEVTITETNANGIKTCVWKCVKNSKGNNVVSIVNIGNKEATVDFSLKNVEGQTELYDLFKGISINKTQTLQPYDMLFVEITDSALTQNILPTDPYGFENTNVFWSSGGHDASVAGNIVEAWTQNVGFTQTSERAKEGTYSMKCDLVTTAGTNPKLQTWRTNTHKEHEFTTEVANYDVKMWVYLEGDTPSGARLTLDSQTAKPQVNFDLSSVAKNQWVQVEASNKLNSGEAIENNWFSFIMTGLNATPNAGSAIYFDEISIQKSDSLSVTTAVLEGIKIVSENKKIQITAPIKSNVLITNISGTVIYHQKTTQDFISTQNLQTGIYIVKVVHNGKSTLKKVMVL</sequence>
<dbReference type="SUPFAM" id="SSF51445">
    <property type="entry name" value="(Trans)glycosidases"/>
    <property type="match status" value="1"/>
</dbReference>
<keyword evidence="2 6" id="KW-0378">Hydrolase</keyword>
<feature type="signal peptide" evidence="4">
    <location>
        <begin position="1"/>
        <end position="21"/>
    </location>
</feature>
<evidence type="ECO:0000313" key="7">
    <source>
        <dbReference type="Proteomes" id="UP000745859"/>
    </source>
</evidence>
<evidence type="ECO:0000313" key="6">
    <source>
        <dbReference type="EMBL" id="NIJ46165.1"/>
    </source>
</evidence>
<keyword evidence="3 6" id="KW-0326">Glycosidase</keyword>
<dbReference type="Gene3D" id="2.60.120.260">
    <property type="entry name" value="Galactose-binding domain-like"/>
    <property type="match status" value="1"/>
</dbReference>
<keyword evidence="1 4" id="KW-0732">Signal</keyword>
<dbReference type="Proteomes" id="UP000745859">
    <property type="component" value="Unassembled WGS sequence"/>
</dbReference>
<comment type="caution">
    <text evidence="6">The sequence shown here is derived from an EMBL/GenBank/DDBJ whole genome shotgun (WGS) entry which is preliminary data.</text>
</comment>
<dbReference type="GO" id="GO:0004565">
    <property type="term" value="F:beta-galactosidase activity"/>
    <property type="evidence" value="ECO:0007669"/>
    <property type="project" value="UniProtKB-EC"/>
</dbReference>
<evidence type="ECO:0000256" key="1">
    <source>
        <dbReference type="ARBA" id="ARBA00022729"/>
    </source>
</evidence>
<dbReference type="Gene3D" id="3.20.20.80">
    <property type="entry name" value="Glycosidases"/>
    <property type="match status" value="1"/>
</dbReference>
<dbReference type="NCBIfam" id="TIGR04183">
    <property type="entry name" value="Por_Secre_tail"/>
    <property type="match status" value="1"/>
</dbReference>
<dbReference type="InterPro" id="IPR026444">
    <property type="entry name" value="Secre_tail"/>
</dbReference>